<organism evidence="1 2">
    <name type="scientific">Pseudomonas fluorescens</name>
    <dbReference type="NCBI Taxonomy" id="294"/>
    <lineage>
        <taxon>Bacteria</taxon>
        <taxon>Pseudomonadati</taxon>
        <taxon>Pseudomonadota</taxon>
        <taxon>Gammaproteobacteria</taxon>
        <taxon>Pseudomonadales</taxon>
        <taxon>Pseudomonadaceae</taxon>
        <taxon>Pseudomonas</taxon>
    </lineage>
</organism>
<dbReference type="AlphaFoldDB" id="A0ABD7VIC0"/>
<proteinExistence type="predicted"/>
<evidence type="ECO:0000313" key="2">
    <source>
        <dbReference type="Proteomes" id="UP000325779"/>
    </source>
</evidence>
<name>A0ABD7VIC0_PSEFL</name>
<evidence type="ECO:0008006" key="3">
    <source>
        <dbReference type="Google" id="ProtNLM"/>
    </source>
</evidence>
<dbReference type="EMBL" id="CABVIJ010000015">
    <property type="protein sequence ID" value="VVP14057.1"/>
    <property type="molecule type" value="Genomic_DNA"/>
</dbReference>
<comment type="caution">
    <text evidence="1">The sequence shown here is derived from an EMBL/GenBank/DDBJ whole genome shotgun (WGS) entry which is preliminary data.</text>
</comment>
<sequence length="69" mass="7890">MRDYVSLSACFNNGACHIEQNLRTGHHSLAIRPRVSNDNPYPESLFRTLKFCPQWLLDGFCEIALHLTA</sequence>
<protein>
    <recommendedName>
        <fullName evidence="3">Transposase</fullName>
    </recommendedName>
</protein>
<accession>A0ABD7VIC0</accession>
<reference evidence="1 2" key="1">
    <citation type="submission" date="2019-09" db="EMBL/GenBank/DDBJ databases">
        <authorList>
            <person name="Chandra G."/>
            <person name="Truman W A."/>
        </authorList>
    </citation>
    <scope>NUCLEOTIDE SEQUENCE [LARGE SCALE GENOMIC DNA]</scope>
    <source>
        <strain evidence="1">PS732</strain>
    </source>
</reference>
<gene>
    <name evidence="1" type="ORF">PS732_03526</name>
</gene>
<dbReference type="Proteomes" id="UP000325779">
    <property type="component" value="Unassembled WGS sequence"/>
</dbReference>
<dbReference type="RefSeq" id="WP_191627800.1">
    <property type="nucleotide sequence ID" value="NZ_CABVIJ010000015.1"/>
</dbReference>
<evidence type="ECO:0000313" key="1">
    <source>
        <dbReference type="EMBL" id="VVP14057.1"/>
    </source>
</evidence>